<name>A0ABD1YRY8_9MARC</name>
<proteinExistence type="predicted"/>
<dbReference type="EMBL" id="JBHFFA010000003">
    <property type="protein sequence ID" value="KAL2633536.1"/>
    <property type="molecule type" value="Genomic_DNA"/>
</dbReference>
<comment type="caution">
    <text evidence="1">The sequence shown here is derived from an EMBL/GenBank/DDBJ whole genome shotgun (WGS) entry which is preliminary data.</text>
</comment>
<sequence length="119" mass="12934">METSSPVEYAILSRSSHHGGGGGHHAAACSHFTFDLLTDDAEERSTEAEMRIGAVEVARGPSSCHWSGSQCGGFAAEKKLQDCSHRVMLTLFARIGVDRRSPDILLGVIRNLILLAWQR</sequence>
<dbReference type="AlphaFoldDB" id="A0ABD1YRY8"/>
<reference evidence="1 2" key="1">
    <citation type="submission" date="2024-09" db="EMBL/GenBank/DDBJ databases">
        <title>Chromosome-scale assembly of Riccia fluitans.</title>
        <authorList>
            <person name="Paukszto L."/>
            <person name="Sawicki J."/>
            <person name="Karawczyk K."/>
            <person name="Piernik-Szablinska J."/>
            <person name="Szczecinska M."/>
            <person name="Mazdziarz M."/>
        </authorList>
    </citation>
    <scope>NUCLEOTIDE SEQUENCE [LARGE SCALE GENOMIC DNA]</scope>
    <source>
        <strain evidence="1">Rf_01</strain>
        <tissue evidence="1">Aerial parts of the thallus</tissue>
    </source>
</reference>
<evidence type="ECO:0000313" key="2">
    <source>
        <dbReference type="Proteomes" id="UP001605036"/>
    </source>
</evidence>
<protein>
    <submittedName>
        <fullName evidence="1">Uncharacterized protein</fullName>
    </submittedName>
</protein>
<organism evidence="1 2">
    <name type="scientific">Riccia fluitans</name>
    <dbReference type="NCBI Taxonomy" id="41844"/>
    <lineage>
        <taxon>Eukaryota</taxon>
        <taxon>Viridiplantae</taxon>
        <taxon>Streptophyta</taxon>
        <taxon>Embryophyta</taxon>
        <taxon>Marchantiophyta</taxon>
        <taxon>Marchantiopsida</taxon>
        <taxon>Marchantiidae</taxon>
        <taxon>Marchantiales</taxon>
        <taxon>Ricciaceae</taxon>
        <taxon>Riccia</taxon>
    </lineage>
</organism>
<dbReference type="Proteomes" id="UP001605036">
    <property type="component" value="Unassembled WGS sequence"/>
</dbReference>
<keyword evidence="2" id="KW-1185">Reference proteome</keyword>
<evidence type="ECO:0000313" key="1">
    <source>
        <dbReference type="EMBL" id="KAL2633536.1"/>
    </source>
</evidence>
<accession>A0ABD1YRY8</accession>
<gene>
    <name evidence="1" type="ORF">R1flu_005015</name>
</gene>